<dbReference type="AlphaFoldDB" id="A0A0U1KVP9"/>
<evidence type="ECO:0000313" key="2">
    <source>
        <dbReference type="EMBL" id="CQR70983.1"/>
    </source>
</evidence>
<reference evidence="3" key="1">
    <citation type="submission" date="2015-03" db="EMBL/GenBank/DDBJ databases">
        <authorList>
            <person name="Nijsse Bart"/>
        </authorList>
    </citation>
    <scope>NUCLEOTIDE SEQUENCE [LARGE SCALE GENOMIC DNA]</scope>
</reference>
<name>A0A0U1KVP9_9FIRM</name>
<evidence type="ECO:0000259" key="1">
    <source>
        <dbReference type="Pfam" id="PF00881"/>
    </source>
</evidence>
<gene>
    <name evidence="2" type="ORF">SpAn4DRAFT_1961</name>
</gene>
<dbReference type="PANTHER" id="PTHR23026">
    <property type="entry name" value="NADPH NITROREDUCTASE"/>
    <property type="match status" value="1"/>
</dbReference>
<organism evidence="2 3">
    <name type="scientific">Sporomusa ovata</name>
    <dbReference type="NCBI Taxonomy" id="2378"/>
    <lineage>
        <taxon>Bacteria</taxon>
        <taxon>Bacillati</taxon>
        <taxon>Bacillota</taxon>
        <taxon>Negativicutes</taxon>
        <taxon>Selenomonadales</taxon>
        <taxon>Sporomusaceae</taxon>
        <taxon>Sporomusa</taxon>
    </lineage>
</organism>
<dbReference type="InterPro" id="IPR029479">
    <property type="entry name" value="Nitroreductase"/>
</dbReference>
<dbReference type="Gene3D" id="3.40.109.10">
    <property type="entry name" value="NADH Oxidase"/>
    <property type="match status" value="1"/>
</dbReference>
<accession>A0A0U1KVP9</accession>
<dbReference type="GO" id="GO:0016491">
    <property type="term" value="F:oxidoreductase activity"/>
    <property type="evidence" value="ECO:0007669"/>
    <property type="project" value="InterPro"/>
</dbReference>
<keyword evidence="3" id="KW-1185">Reference proteome</keyword>
<dbReference type="RefSeq" id="WP_021169692.1">
    <property type="nucleotide sequence ID" value="NZ_CTRP01000003.1"/>
</dbReference>
<dbReference type="Pfam" id="PF00881">
    <property type="entry name" value="Nitroreductase"/>
    <property type="match status" value="1"/>
</dbReference>
<proteinExistence type="predicted"/>
<feature type="domain" description="Nitroreductase" evidence="1">
    <location>
        <begin position="9"/>
        <end position="168"/>
    </location>
</feature>
<dbReference type="SUPFAM" id="SSF55469">
    <property type="entry name" value="FMN-dependent nitroreductase-like"/>
    <property type="match status" value="1"/>
</dbReference>
<evidence type="ECO:0000313" key="3">
    <source>
        <dbReference type="Proteomes" id="UP000049855"/>
    </source>
</evidence>
<dbReference type="InterPro" id="IPR050627">
    <property type="entry name" value="Nitroreductase/BluB"/>
</dbReference>
<dbReference type="Proteomes" id="UP000049855">
    <property type="component" value="Unassembled WGS sequence"/>
</dbReference>
<protein>
    <submittedName>
        <fullName evidence="2">Nitroreductase</fullName>
    </submittedName>
</protein>
<dbReference type="EMBL" id="CTRP01000003">
    <property type="protein sequence ID" value="CQR70983.1"/>
    <property type="molecule type" value="Genomic_DNA"/>
</dbReference>
<dbReference type="InterPro" id="IPR000415">
    <property type="entry name" value="Nitroreductase-like"/>
</dbReference>
<sequence length="190" mass="21705">MEMIRTLSRRRTSCRNFTDEVLPKEKLTELINNSVWVPSGSNNQPWRFVVITDKAKIKAYSDAAKKMWLENLPTSPHMQQYEKTFRDPTANIFYNASSIIIIYGNTESYWYIYDCSMVAGNLHLLAEEEELGCCWIGEAHNIFADPIVKKELGVPENYALVAPLIIGHPAGKKSVTESSNKRKPFKIIFA</sequence>
<dbReference type="PANTHER" id="PTHR23026:SF123">
    <property type="entry name" value="NAD(P)H NITROREDUCTASE RV3131-RELATED"/>
    <property type="match status" value="1"/>
</dbReference>